<evidence type="ECO:0000313" key="1">
    <source>
        <dbReference type="EMBL" id="KAL0458520.1"/>
    </source>
</evidence>
<dbReference type="EMBL" id="JACGWN010000002">
    <property type="protein sequence ID" value="KAL0458520.1"/>
    <property type="molecule type" value="Genomic_DNA"/>
</dbReference>
<dbReference type="AlphaFoldDB" id="A0AAW2Y0L9"/>
<name>A0AAW2Y0L9_9LAMI</name>
<proteinExistence type="predicted"/>
<organism evidence="1">
    <name type="scientific">Sesamum latifolium</name>
    <dbReference type="NCBI Taxonomy" id="2727402"/>
    <lineage>
        <taxon>Eukaryota</taxon>
        <taxon>Viridiplantae</taxon>
        <taxon>Streptophyta</taxon>
        <taxon>Embryophyta</taxon>
        <taxon>Tracheophyta</taxon>
        <taxon>Spermatophyta</taxon>
        <taxon>Magnoliopsida</taxon>
        <taxon>eudicotyledons</taxon>
        <taxon>Gunneridae</taxon>
        <taxon>Pentapetalae</taxon>
        <taxon>asterids</taxon>
        <taxon>lamiids</taxon>
        <taxon>Lamiales</taxon>
        <taxon>Pedaliaceae</taxon>
        <taxon>Sesamum</taxon>
    </lineage>
</organism>
<reference evidence="1" key="1">
    <citation type="submission" date="2020-06" db="EMBL/GenBank/DDBJ databases">
        <authorList>
            <person name="Li T."/>
            <person name="Hu X."/>
            <person name="Zhang T."/>
            <person name="Song X."/>
            <person name="Zhang H."/>
            <person name="Dai N."/>
            <person name="Sheng W."/>
            <person name="Hou X."/>
            <person name="Wei L."/>
        </authorList>
    </citation>
    <scope>NUCLEOTIDE SEQUENCE</scope>
    <source>
        <strain evidence="1">KEN1</strain>
        <tissue evidence="1">Leaf</tissue>
    </source>
</reference>
<comment type="caution">
    <text evidence="1">The sequence shown here is derived from an EMBL/GenBank/DDBJ whole genome shotgun (WGS) entry which is preliminary data.</text>
</comment>
<reference evidence="1" key="2">
    <citation type="journal article" date="2024" name="Plant">
        <title>Genomic evolution and insights into agronomic trait innovations of Sesamum species.</title>
        <authorList>
            <person name="Miao H."/>
            <person name="Wang L."/>
            <person name="Qu L."/>
            <person name="Liu H."/>
            <person name="Sun Y."/>
            <person name="Le M."/>
            <person name="Wang Q."/>
            <person name="Wei S."/>
            <person name="Zheng Y."/>
            <person name="Lin W."/>
            <person name="Duan Y."/>
            <person name="Cao H."/>
            <person name="Xiong S."/>
            <person name="Wang X."/>
            <person name="Wei L."/>
            <person name="Li C."/>
            <person name="Ma Q."/>
            <person name="Ju M."/>
            <person name="Zhao R."/>
            <person name="Li G."/>
            <person name="Mu C."/>
            <person name="Tian Q."/>
            <person name="Mei H."/>
            <person name="Zhang T."/>
            <person name="Gao T."/>
            <person name="Zhang H."/>
        </authorList>
    </citation>
    <scope>NUCLEOTIDE SEQUENCE</scope>
    <source>
        <strain evidence="1">KEN1</strain>
    </source>
</reference>
<sequence length="60" mass="6584">MVKETSPTWSPSLLGLIVLDAAGPYQICERNLRRSCVAATRSPLGSMWRTFESGWGTSNP</sequence>
<gene>
    <name evidence="1" type="ORF">Slati_0479200</name>
</gene>
<accession>A0AAW2Y0L9</accession>
<protein>
    <submittedName>
        <fullName evidence="1">Uncharacterized protein</fullName>
    </submittedName>
</protein>